<dbReference type="HAMAP" id="MF_01445">
    <property type="entry name" value="TsaD"/>
    <property type="match status" value="1"/>
</dbReference>
<feature type="domain" description="Gcp-like" evidence="8">
    <location>
        <begin position="106"/>
        <end position="411"/>
    </location>
</feature>
<comment type="subunit">
    <text evidence="6">Homodimer.</text>
</comment>
<evidence type="ECO:0000256" key="6">
    <source>
        <dbReference type="HAMAP-Rule" id="MF_03179"/>
    </source>
</evidence>
<feature type="compositionally biased region" description="Polar residues" evidence="7">
    <location>
        <begin position="31"/>
        <end position="46"/>
    </location>
</feature>
<evidence type="ECO:0000313" key="9">
    <source>
        <dbReference type="EMBL" id="CAD8575573.1"/>
    </source>
</evidence>
<dbReference type="GO" id="GO:0046872">
    <property type="term" value="F:metal ion binding"/>
    <property type="evidence" value="ECO:0007669"/>
    <property type="project" value="UniProtKB-KW"/>
</dbReference>
<evidence type="ECO:0000256" key="7">
    <source>
        <dbReference type="SAM" id="MobiDB-lite"/>
    </source>
</evidence>
<feature type="region of interest" description="Disordered" evidence="7">
    <location>
        <begin position="475"/>
        <end position="496"/>
    </location>
</feature>
<dbReference type="GO" id="GO:0002949">
    <property type="term" value="P:tRNA threonylcarbamoyladenosine modification"/>
    <property type="evidence" value="ECO:0007669"/>
    <property type="project" value="UniProtKB-UniRule"/>
</dbReference>
<keyword evidence="6" id="KW-0496">Mitochondrion</keyword>
<dbReference type="GO" id="GO:0005739">
    <property type="term" value="C:mitochondrion"/>
    <property type="evidence" value="ECO:0007669"/>
    <property type="project" value="UniProtKB-SubCell"/>
</dbReference>
<comment type="function">
    <text evidence="6">Required for the formation of a threonylcarbamoyl group on adenosine at position 37 (t(6)A37) in mitochondrial tRNAs that read codons beginning with adenine. Probably involved in the transfer of the threonylcarbamoyl moiety of threonylcarbamoyl-AMP (TC-AMP) to the N6 group of A37. Involved in mitochondrial genome maintenance.</text>
</comment>
<dbReference type="AlphaFoldDB" id="A0A6T9Y5S8"/>
<feature type="region of interest" description="Disordered" evidence="7">
    <location>
        <begin position="31"/>
        <end position="54"/>
    </location>
</feature>
<dbReference type="CDD" id="cd24134">
    <property type="entry name" value="ASKHA_NBD_OSGEPL1_QRI7_euk"/>
    <property type="match status" value="1"/>
</dbReference>
<keyword evidence="3 6" id="KW-0479">Metal-binding</keyword>
<evidence type="ECO:0000256" key="4">
    <source>
        <dbReference type="ARBA" id="ARBA00023315"/>
    </source>
</evidence>
<dbReference type="PANTHER" id="PTHR11735">
    <property type="entry name" value="TRNA N6-ADENOSINE THREONYLCARBAMOYLTRANSFERASE"/>
    <property type="match status" value="1"/>
</dbReference>
<evidence type="ECO:0000256" key="1">
    <source>
        <dbReference type="ARBA" id="ARBA00022679"/>
    </source>
</evidence>
<dbReference type="PANTHER" id="PTHR11735:SF6">
    <property type="entry name" value="TRNA N6-ADENOSINE THREONYLCARBAMOYLTRANSFERASE, MITOCHONDRIAL"/>
    <property type="match status" value="1"/>
</dbReference>
<keyword evidence="1 6" id="KW-0808">Transferase</keyword>
<dbReference type="SUPFAM" id="SSF53067">
    <property type="entry name" value="Actin-like ATPase domain"/>
    <property type="match status" value="1"/>
</dbReference>
<sequence length="496" mass="51781">MLTRCVVHARRGVSAYGTFGRRRDGSKLLQQHANKSAVGSGTARTRTLSHAHAPKNTADVSSGVFLGSGALNAGARVEVNAQTLVLGIETSCDDTAAAVVRGDGVVLGEAIASQAAIHGPWGGVVPNLARAAHEEAIDAVVAAALAEAGTTAEALSAVAVTCGPGLSMCLRVGVRKAQKMSAQYCLPIVPVHHVEAHALVARLCAGTEAVTFPFLALLVSGGHNMLITARGVGDYTILGSTLDDALGEAYDKTARLLGLPVGGGGGPALEKLALEGDPTKYKFPVPLRQRKNCDFSYAGLKTAARMAIDADIGGGDGDDVEWDGVDKRQTRADIAASFQAKAVKHLEERLKRAIVWAREDTPDLSCIVVAGGVAANATVRSTLVKIAEDANLPLVFPPPKWCTDNGVMVAWSGCERLALGLAESAVDADLERKHETMDPRDIHCNLLPRWPIGEKDGRATRDNIKSAKTARIADPLRGADGDRNISGSSVRAAGIE</sequence>
<dbReference type="InterPro" id="IPR017861">
    <property type="entry name" value="KAE1/TsaD"/>
</dbReference>
<name>A0A6T9Y5S8_9CHLO</name>
<protein>
    <recommendedName>
        <fullName evidence="6">Glycoprotease 1</fullName>
    </recommendedName>
</protein>
<evidence type="ECO:0000256" key="2">
    <source>
        <dbReference type="ARBA" id="ARBA00022694"/>
    </source>
</evidence>
<dbReference type="InterPro" id="IPR022450">
    <property type="entry name" value="TsaD"/>
</dbReference>
<accession>A0A6T9Y5S8</accession>
<evidence type="ECO:0000256" key="5">
    <source>
        <dbReference type="ARBA" id="ARBA00048117"/>
    </source>
</evidence>
<keyword evidence="2 6" id="KW-0819">tRNA processing</keyword>
<dbReference type="PRINTS" id="PR00789">
    <property type="entry name" value="OSIALOPTASE"/>
</dbReference>
<organism evidence="9">
    <name type="scientific">Ostreococcus mediterraneus</name>
    <dbReference type="NCBI Taxonomy" id="1486918"/>
    <lineage>
        <taxon>Eukaryota</taxon>
        <taxon>Viridiplantae</taxon>
        <taxon>Chlorophyta</taxon>
        <taxon>Mamiellophyceae</taxon>
        <taxon>Mamiellales</taxon>
        <taxon>Bathycoccaceae</taxon>
        <taxon>Ostreococcus</taxon>
    </lineage>
</organism>
<dbReference type="EMBL" id="HBEW01000296">
    <property type="protein sequence ID" value="CAD8575573.1"/>
    <property type="molecule type" value="Transcribed_RNA"/>
</dbReference>
<comment type="similarity">
    <text evidence="6">Belongs to the KAE1 / TsaD family.</text>
</comment>
<dbReference type="Gene3D" id="3.30.420.40">
    <property type="match status" value="2"/>
</dbReference>
<dbReference type="NCBIfam" id="TIGR00329">
    <property type="entry name" value="gcp_kae1"/>
    <property type="match status" value="1"/>
</dbReference>
<comment type="catalytic activity">
    <reaction evidence="5 6">
        <text>L-threonylcarbamoyladenylate + adenosine(37) in tRNA = N(6)-L-threonylcarbamoyladenosine(37) in tRNA + AMP + H(+)</text>
        <dbReference type="Rhea" id="RHEA:37059"/>
        <dbReference type="Rhea" id="RHEA-COMP:10162"/>
        <dbReference type="Rhea" id="RHEA-COMP:10163"/>
        <dbReference type="ChEBI" id="CHEBI:15378"/>
        <dbReference type="ChEBI" id="CHEBI:73682"/>
        <dbReference type="ChEBI" id="CHEBI:74411"/>
        <dbReference type="ChEBI" id="CHEBI:74418"/>
        <dbReference type="ChEBI" id="CHEBI:456215"/>
        <dbReference type="EC" id="2.3.1.234"/>
    </reaction>
</comment>
<evidence type="ECO:0000259" key="8">
    <source>
        <dbReference type="Pfam" id="PF00814"/>
    </source>
</evidence>
<dbReference type="InterPro" id="IPR000905">
    <property type="entry name" value="Gcp-like_dom"/>
</dbReference>
<keyword evidence="4 6" id="KW-0012">Acyltransferase</keyword>
<evidence type="ECO:0000256" key="3">
    <source>
        <dbReference type="ARBA" id="ARBA00022723"/>
    </source>
</evidence>
<dbReference type="Pfam" id="PF00814">
    <property type="entry name" value="TsaD"/>
    <property type="match status" value="1"/>
</dbReference>
<reference evidence="9" key="1">
    <citation type="submission" date="2021-01" db="EMBL/GenBank/DDBJ databases">
        <authorList>
            <person name="Corre E."/>
            <person name="Pelletier E."/>
            <person name="Niang G."/>
            <person name="Scheremetjew M."/>
            <person name="Finn R."/>
            <person name="Kale V."/>
            <person name="Holt S."/>
            <person name="Cochrane G."/>
            <person name="Meng A."/>
            <person name="Brown T."/>
            <person name="Cohen L."/>
        </authorList>
    </citation>
    <scope>NUCLEOTIDE SEQUENCE</scope>
    <source>
        <strain evidence="9">Clade-D-RCC2572</strain>
    </source>
</reference>
<dbReference type="GO" id="GO:0061711">
    <property type="term" value="F:tRNA N(6)-L-threonylcarbamoyladenine synthase activity"/>
    <property type="evidence" value="ECO:0007669"/>
    <property type="project" value="UniProtKB-EC"/>
</dbReference>
<gene>
    <name evidence="6" type="primary">GCP1</name>
    <name evidence="9" type="ORF">OMED0929_LOCUS254</name>
</gene>
<comment type="cofactor">
    <cofactor evidence="6">
        <name>a divalent metal cation</name>
        <dbReference type="ChEBI" id="CHEBI:60240"/>
    </cofactor>
    <text evidence="6">Binds 1 divalent metal cation per subunit.</text>
</comment>
<dbReference type="InterPro" id="IPR043129">
    <property type="entry name" value="ATPase_NBD"/>
</dbReference>
<proteinExistence type="inferred from homology"/>
<dbReference type="NCBIfam" id="TIGR03723">
    <property type="entry name" value="T6A_TsaD_YgjD"/>
    <property type="match status" value="1"/>
</dbReference>
<comment type="subcellular location">
    <subcellularLocation>
        <location evidence="6">Mitochondrion</location>
    </subcellularLocation>
</comment>